<evidence type="ECO:0000259" key="3">
    <source>
        <dbReference type="PROSITE" id="PS50076"/>
    </source>
</evidence>
<evidence type="ECO:0000256" key="2">
    <source>
        <dbReference type="SAM" id="Phobius"/>
    </source>
</evidence>
<dbReference type="STRING" id="356882.A0A423VGZ2"/>
<feature type="region of interest" description="Disordered" evidence="1">
    <location>
        <begin position="193"/>
        <end position="223"/>
    </location>
</feature>
<dbReference type="InterPro" id="IPR036869">
    <property type="entry name" value="J_dom_sf"/>
</dbReference>
<dbReference type="SUPFAM" id="SSF46565">
    <property type="entry name" value="Chaperone J-domain"/>
    <property type="match status" value="1"/>
</dbReference>
<organism evidence="4 5">
    <name type="scientific">Cytospora schulzeri</name>
    <dbReference type="NCBI Taxonomy" id="448051"/>
    <lineage>
        <taxon>Eukaryota</taxon>
        <taxon>Fungi</taxon>
        <taxon>Dikarya</taxon>
        <taxon>Ascomycota</taxon>
        <taxon>Pezizomycotina</taxon>
        <taxon>Sordariomycetes</taxon>
        <taxon>Sordariomycetidae</taxon>
        <taxon>Diaporthales</taxon>
        <taxon>Cytosporaceae</taxon>
        <taxon>Cytospora</taxon>
    </lineage>
</organism>
<accession>A0A423VGZ2</accession>
<feature type="domain" description="J" evidence="3">
    <location>
        <begin position="93"/>
        <end position="159"/>
    </location>
</feature>
<feature type="region of interest" description="Disordered" evidence="1">
    <location>
        <begin position="1"/>
        <end position="45"/>
    </location>
</feature>
<dbReference type="InterPro" id="IPR001623">
    <property type="entry name" value="DnaJ_domain"/>
</dbReference>
<dbReference type="InterPro" id="IPR052276">
    <property type="entry name" value="Diphthamide-biosynth_chaperone"/>
</dbReference>
<evidence type="ECO:0000313" key="5">
    <source>
        <dbReference type="Proteomes" id="UP000283895"/>
    </source>
</evidence>
<dbReference type="CDD" id="cd06257">
    <property type="entry name" value="DnaJ"/>
    <property type="match status" value="1"/>
</dbReference>
<dbReference type="PRINTS" id="PR00625">
    <property type="entry name" value="JDOMAIN"/>
</dbReference>
<keyword evidence="5" id="KW-1185">Reference proteome</keyword>
<dbReference type="AlphaFoldDB" id="A0A423VGZ2"/>
<dbReference type="Gene3D" id="1.10.287.110">
    <property type="entry name" value="DnaJ domain"/>
    <property type="match status" value="1"/>
</dbReference>
<gene>
    <name evidence="4" type="ORF">VMCG_10238</name>
</gene>
<feature type="compositionally biased region" description="Basic and acidic residues" evidence="1">
    <location>
        <begin position="193"/>
        <end position="220"/>
    </location>
</feature>
<evidence type="ECO:0000313" key="4">
    <source>
        <dbReference type="EMBL" id="ROV90224.1"/>
    </source>
</evidence>
<evidence type="ECO:0000256" key="1">
    <source>
        <dbReference type="SAM" id="MobiDB-lite"/>
    </source>
</evidence>
<keyword evidence="2" id="KW-1133">Transmembrane helix</keyword>
<feature type="compositionally biased region" description="Low complexity" evidence="1">
    <location>
        <begin position="1"/>
        <end position="19"/>
    </location>
</feature>
<keyword evidence="2" id="KW-0472">Membrane</keyword>
<dbReference type="Proteomes" id="UP000283895">
    <property type="component" value="Unassembled WGS sequence"/>
</dbReference>
<dbReference type="PANTHER" id="PTHR44240:SF10">
    <property type="entry name" value="J DOMAIN-CONTAINING PROTEIN"/>
    <property type="match status" value="1"/>
</dbReference>
<proteinExistence type="predicted"/>
<keyword evidence="2" id="KW-0812">Transmembrane</keyword>
<dbReference type="PROSITE" id="PS50076">
    <property type="entry name" value="DNAJ_2"/>
    <property type="match status" value="1"/>
</dbReference>
<comment type="caution">
    <text evidence="4">The sequence shown here is derived from an EMBL/GenBank/DDBJ whole genome shotgun (WGS) entry which is preliminary data.</text>
</comment>
<reference evidence="4 5" key="1">
    <citation type="submission" date="2015-09" db="EMBL/GenBank/DDBJ databases">
        <title>Host preference determinants of Valsa canker pathogens revealed by comparative genomics.</title>
        <authorList>
            <person name="Yin Z."/>
            <person name="Huang L."/>
        </authorList>
    </citation>
    <scope>NUCLEOTIDE SEQUENCE [LARGE SCALE GENOMIC DNA]</scope>
    <source>
        <strain evidence="4 5">03-1</strain>
    </source>
</reference>
<feature type="compositionally biased region" description="Polar residues" evidence="1">
    <location>
        <begin position="20"/>
        <end position="32"/>
    </location>
</feature>
<feature type="transmembrane region" description="Helical" evidence="2">
    <location>
        <begin position="62"/>
        <end position="85"/>
    </location>
</feature>
<dbReference type="OrthoDB" id="10250354at2759"/>
<dbReference type="EMBL" id="LKEA01000064">
    <property type="protein sequence ID" value="ROV90224.1"/>
    <property type="molecule type" value="Genomic_DNA"/>
</dbReference>
<protein>
    <recommendedName>
        <fullName evidence="3">J domain-containing protein</fullName>
    </recommendedName>
</protein>
<name>A0A423VGZ2_9PEZI</name>
<dbReference type="Pfam" id="PF00226">
    <property type="entry name" value="DnaJ"/>
    <property type="match status" value="1"/>
</dbReference>
<dbReference type="PANTHER" id="PTHR44240">
    <property type="entry name" value="DNAJ DOMAIN (PROKARYOTIC HEAT SHOCK PROTEIN)-RELATED"/>
    <property type="match status" value="1"/>
</dbReference>
<dbReference type="SMART" id="SM00271">
    <property type="entry name" value="DnaJ"/>
    <property type="match status" value="1"/>
</dbReference>
<sequence length="242" mass="27616">MHLRSGQAYGAGTSGGSAAVRNTKSRANISESGKSKKMPPAKKFPPASKRLLRPACIWLRDLLYCIMLCGLLSALCTIIASPFIARYHQPSQNYYDVLGVSPLATKKDIKAAYRDLSLRTHPDKVGSSNFDEPVYLHIREAFKTLSAEDHVRCTYDLENHIEGLWSIEECIRARKEFSAREQLRRLEELEKARQKNENEKKVRQRRREEMWRQQEEEKHGAKSTFQPAAAIKGFFAGVHAPW</sequence>